<dbReference type="Pfam" id="PF07685">
    <property type="entry name" value="GATase_3"/>
    <property type="match status" value="1"/>
</dbReference>
<dbReference type="CDD" id="cd03130">
    <property type="entry name" value="GATase1_CobB"/>
    <property type="match status" value="1"/>
</dbReference>
<proteinExistence type="predicted"/>
<gene>
    <name evidence="9" type="ORF">SAMN05421842_1307</name>
</gene>
<evidence type="ECO:0000313" key="9">
    <source>
        <dbReference type="EMBL" id="SFD29393.1"/>
    </source>
</evidence>
<dbReference type="Pfam" id="PF01656">
    <property type="entry name" value="CbiA"/>
    <property type="match status" value="1"/>
</dbReference>
<dbReference type="InterPro" id="IPR029062">
    <property type="entry name" value="Class_I_gatase-like"/>
</dbReference>
<keyword evidence="6" id="KW-0315">Glutamine amidotransferase</keyword>
<evidence type="ECO:0000256" key="1">
    <source>
        <dbReference type="ARBA" id="ARBA00001946"/>
    </source>
</evidence>
<protein>
    <submittedName>
        <fullName evidence="9">Cobyrinic acid a,c-diamide synthase</fullName>
    </submittedName>
</protein>
<organism evidence="9 10">
    <name type="scientific">Clostridium uliginosum</name>
    <dbReference type="NCBI Taxonomy" id="119641"/>
    <lineage>
        <taxon>Bacteria</taxon>
        <taxon>Bacillati</taxon>
        <taxon>Bacillota</taxon>
        <taxon>Clostridia</taxon>
        <taxon>Eubacteriales</taxon>
        <taxon>Clostridiaceae</taxon>
        <taxon>Clostridium</taxon>
    </lineage>
</organism>
<dbReference type="SUPFAM" id="SSF52540">
    <property type="entry name" value="P-loop containing nucleoside triphosphate hydrolases"/>
    <property type="match status" value="1"/>
</dbReference>
<dbReference type="NCBIfam" id="NF002204">
    <property type="entry name" value="PRK01077.1"/>
    <property type="match status" value="1"/>
</dbReference>
<dbReference type="AlphaFoldDB" id="A0A1I1RCT8"/>
<reference evidence="9 10" key="1">
    <citation type="submission" date="2016-10" db="EMBL/GenBank/DDBJ databases">
        <authorList>
            <person name="de Groot N.N."/>
        </authorList>
    </citation>
    <scope>NUCLEOTIDE SEQUENCE [LARGE SCALE GENOMIC DNA]</scope>
    <source>
        <strain evidence="9 10">DSM 12992</strain>
    </source>
</reference>
<dbReference type="InterPro" id="IPR027417">
    <property type="entry name" value="P-loop_NTPase"/>
</dbReference>
<comment type="cofactor">
    <cofactor evidence="1">
        <name>Mg(2+)</name>
        <dbReference type="ChEBI" id="CHEBI:18420"/>
    </cofactor>
</comment>
<name>A0A1I1RCT8_9CLOT</name>
<dbReference type="CDD" id="cd05388">
    <property type="entry name" value="CobB_N"/>
    <property type="match status" value="1"/>
</dbReference>
<accession>A0A1I1RCT8</accession>
<dbReference type="Proteomes" id="UP000199263">
    <property type="component" value="Unassembled WGS sequence"/>
</dbReference>
<dbReference type="InterPro" id="IPR011698">
    <property type="entry name" value="GATase_3"/>
</dbReference>
<keyword evidence="2" id="KW-0436">Ligase</keyword>
<evidence type="ECO:0000256" key="2">
    <source>
        <dbReference type="ARBA" id="ARBA00022598"/>
    </source>
</evidence>
<dbReference type="PANTHER" id="PTHR43873:SF1">
    <property type="entry name" value="COBYRINATE A,C-DIAMIDE SYNTHASE"/>
    <property type="match status" value="1"/>
</dbReference>
<keyword evidence="4" id="KW-0067">ATP-binding</keyword>
<dbReference type="EMBL" id="FOMG01000030">
    <property type="protein sequence ID" value="SFD29393.1"/>
    <property type="molecule type" value="Genomic_DNA"/>
</dbReference>
<evidence type="ECO:0000256" key="6">
    <source>
        <dbReference type="ARBA" id="ARBA00022962"/>
    </source>
</evidence>
<dbReference type="SUPFAM" id="SSF52317">
    <property type="entry name" value="Class I glutamine amidotransferase-like"/>
    <property type="match status" value="1"/>
</dbReference>
<dbReference type="OrthoDB" id="9764035at2"/>
<dbReference type="STRING" id="119641.SAMN05421842_1307"/>
<dbReference type="InterPro" id="IPR004484">
    <property type="entry name" value="CbiA/CobB_synth"/>
</dbReference>
<evidence type="ECO:0000256" key="4">
    <source>
        <dbReference type="ARBA" id="ARBA00022840"/>
    </source>
</evidence>
<sequence>MKSIIISSNCSGGGKTTFTLGLMKALKERGLKVQGYKVGPDYIDTAFHKEATKIPSRNLDTFLMGEEGVKESYLKGNGDIGIIEGVMGLYDGVGVSTKASTFDVSRTLDNMPIVLVLSPKGQSSTLCAEISGIINYRKANVVGVVLNAISEKYYKLLKYAIEKNCSVKVFGYIPKDEKIKLSSRHLGLIQSVEVDNLKERLEICSELVSNHVDLDGILHEMKEFKYVELNEMQESHEENELHNNEELKYVGLNSNQALHDKCNYNIKDDKQVSNVKDNTLINNGKDSKLTNIHDRQVENNKDSKLIDMDEQQIKNNRGILSLKDKGFKIGVALDEAFSFYYKDNLELLEEIGEIIYFSPIRDKVLPSDLDFLYIGGGYPEVFKEKLKENSSMRESIKKALNDGLKCYAECGGLMYLTQEIDGYEMVGFFDGKSEMTKSLKRFGYCSLRIDKKYFGEEININAHEFHKSEVSLKEELVYEVEKTQYDGEKIKWKCGYLKKNTLAGYAHINFLGNIELLKLLVD</sequence>
<feature type="domain" description="CobB/CobQ-like glutamine amidotransferase" evidence="8">
    <location>
        <begin position="328"/>
        <end position="512"/>
    </location>
</feature>
<keyword evidence="3" id="KW-0547">Nucleotide-binding</keyword>
<dbReference type="PROSITE" id="PS51274">
    <property type="entry name" value="GATASE_COBBQ"/>
    <property type="match status" value="1"/>
</dbReference>
<evidence type="ECO:0000259" key="7">
    <source>
        <dbReference type="Pfam" id="PF01656"/>
    </source>
</evidence>
<dbReference type="GO" id="GO:0005524">
    <property type="term" value="F:ATP binding"/>
    <property type="evidence" value="ECO:0007669"/>
    <property type="project" value="UniProtKB-KW"/>
</dbReference>
<evidence type="ECO:0000259" key="8">
    <source>
        <dbReference type="Pfam" id="PF07685"/>
    </source>
</evidence>
<dbReference type="InterPro" id="IPR002586">
    <property type="entry name" value="CobQ/CobB/MinD/ParA_Nub-bd_dom"/>
</dbReference>
<dbReference type="GO" id="GO:0042242">
    <property type="term" value="F:cobyrinic acid a,c-diamide synthase activity"/>
    <property type="evidence" value="ECO:0007669"/>
    <property type="project" value="InterPro"/>
</dbReference>
<dbReference type="Gene3D" id="3.40.50.880">
    <property type="match status" value="1"/>
</dbReference>
<feature type="domain" description="CobQ/CobB/MinD/ParA nucleotide binding" evidence="7">
    <location>
        <begin position="4"/>
        <end position="186"/>
    </location>
</feature>
<dbReference type="PANTHER" id="PTHR43873">
    <property type="entry name" value="COBYRINATE A,C-DIAMIDE SYNTHASE"/>
    <property type="match status" value="1"/>
</dbReference>
<evidence type="ECO:0000256" key="5">
    <source>
        <dbReference type="ARBA" id="ARBA00022842"/>
    </source>
</evidence>
<keyword evidence="10" id="KW-1185">Reference proteome</keyword>
<dbReference type="Gene3D" id="3.40.50.300">
    <property type="entry name" value="P-loop containing nucleotide triphosphate hydrolases"/>
    <property type="match status" value="1"/>
</dbReference>
<evidence type="ECO:0000256" key="3">
    <source>
        <dbReference type="ARBA" id="ARBA00022741"/>
    </source>
</evidence>
<keyword evidence="5" id="KW-0460">Magnesium</keyword>
<evidence type="ECO:0000313" key="10">
    <source>
        <dbReference type="Proteomes" id="UP000199263"/>
    </source>
</evidence>